<dbReference type="PROSITE" id="PS51898">
    <property type="entry name" value="TYR_RECOMBINASE"/>
    <property type="match status" value="1"/>
</dbReference>
<keyword evidence="3" id="KW-0132">Cell division</keyword>
<evidence type="ECO:0000256" key="2">
    <source>
        <dbReference type="ARBA" id="ARBA00022490"/>
    </source>
</evidence>
<evidence type="ECO:0000259" key="10">
    <source>
        <dbReference type="PROSITE" id="PS51898"/>
    </source>
</evidence>
<dbReference type="InterPro" id="IPR002104">
    <property type="entry name" value="Integrase_catalytic"/>
</dbReference>
<dbReference type="PANTHER" id="PTHR30349:SF77">
    <property type="entry name" value="TYROSINE RECOMBINASE XERC"/>
    <property type="match status" value="1"/>
</dbReference>
<dbReference type="PANTHER" id="PTHR30349">
    <property type="entry name" value="PHAGE INTEGRASE-RELATED"/>
    <property type="match status" value="1"/>
</dbReference>
<organism evidence="12 13">
    <name type="scientific">Cupriavidus pampae</name>
    <dbReference type="NCBI Taxonomy" id="659251"/>
    <lineage>
        <taxon>Bacteria</taxon>
        <taxon>Pseudomonadati</taxon>
        <taxon>Pseudomonadota</taxon>
        <taxon>Betaproteobacteria</taxon>
        <taxon>Burkholderiales</taxon>
        <taxon>Burkholderiaceae</taxon>
        <taxon>Cupriavidus</taxon>
    </lineage>
</organism>
<dbReference type="InterPro" id="IPR022169">
    <property type="entry name" value="DUF3701"/>
</dbReference>
<reference evidence="12 13" key="1">
    <citation type="submission" date="2021-08" db="EMBL/GenBank/DDBJ databases">
        <authorList>
            <person name="Peeters C."/>
        </authorList>
    </citation>
    <scope>NUCLEOTIDE SEQUENCE [LARGE SCALE GENOMIC DNA]</scope>
    <source>
        <strain evidence="12 13">LMG 32289</strain>
    </source>
</reference>
<evidence type="ECO:0000256" key="4">
    <source>
        <dbReference type="ARBA" id="ARBA00022829"/>
    </source>
</evidence>
<sequence>MRRRVRAAVAPTRLLGPHHFAFYRGVLEGVDLARLADRYLDTGLDLRVARSTIDWIAEELARGVRRLATRPAGNGEEGGAVAAGDHRTRAPRRWRESAWHALFHPPAGESAAARQARRKRQVRTLEELQPLLAARPAPGDAVGGWFTPAIARRLIAAGWTTLAALQAGITEGGARWYQRVDRIGAHTARRIEAWLAEFATELGAIPLAALVPRRSATAAQLSSLRPPAAMVAPLESLLLPPALDGRHGHNRAAAGSEQRIAAQNDLMAIHAWLGVHLPIGGHTWRAYRTQAERFLLWAVFARSKALSDLTVEDCSAYVAFLADPQPAAQWVGPRGTPRYRFDWRPFEGPLSPGSVQQAFAILKSLCAWLVSAQYLRYNPFSLLPKPKAAGQGRMKVARSFTDAQWQFLRSFAAGLPADDARTPRMQFLLRFAYATGLRISEQAQVTVGDLRQQDLAADQRGVWTLSFVGKGTRAREVHVPAPVIESLRDYLAARGLVPEFERLHPETPLVGRVKNDGAAGRLSVSQLDAIWKGFFAQAAAVLETEDPAAAARLTQASAHWLRHTFGSHAIARGVALDVVQHQLGHASLATTSVYVHAEDARRARELDQAGMY</sequence>
<evidence type="ECO:0000256" key="7">
    <source>
        <dbReference type="ARBA" id="ARBA00023172"/>
    </source>
</evidence>
<evidence type="ECO:0000256" key="5">
    <source>
        <dbReference type="ARBA" id="ARBA00022908"/>
    </source>
</evidence>
<keyword evidence="8" id="KW-0131">Cell cycle</keyword>
<evidence type="ECO:0000259" key="11">
    <source>
        <dbReference type="PROSITE" id="PS51900"/>
    </source>
</evidence>
<dbReference type="InterPro" id="IPR013762">
    <property type="entry name" value="Integrase-like_cat_sf"/>
</dbReference>
<evidence type="ECO:0000256" key="8">
    <source>
        <dbReference type="ARBA" id="ARBA00023306"/>
    </source>
</evidence>
<dbReference type="InterPro" id="IPR050090">
    <property type="entry name" value="Tyrosine_recombinase_XerCD"/>
</dbReference>
<proteinExistence type="predicted"/>
<evidence type="ECO:0000313" key="12">
    <source>
        <dbReference type="EMBL" id="CAG9166092.1"/>
    </source>
</evidence>
<accession>A0ABM8WFJ4</accession>
<dbReference type="InterPro" id="IPR044068">
    <property type="entry name" value="CB"/>
</dbReference>
<dbReference type="Gene3D" id="1.10.443.10">
    <property type="entry name" value="Intergrase catalytic core"/>
    <property type="match status" value="1"/>
</dbReference>
<keyword evidence="13" id="KW-1185">Reference proteome</keyword>
<evidence type="ECO:0000256" key="3">
    <source>
        <dbReference type="ARBA" id="ARBA00022618"/>
    </source>
</evidence>
<evidence type="ECO:0000256" key="6">
    <source>
        <dbReference type="ARBA" id="ARBA00023125"/>
    </source>
</evidence>
<keyword evidence="6 9" id="KW-0238">DNA-binding</keyword>
<gene>
    <name evidence="12" type="primary">xerC_2</name>
    <name evidence="12" type="ORF">LMG32289_00924</name>
</gene>
<dbReference type="SUPFAM" id="SSF56349">
    <property type="entry name" value="DNA breaking-rejoining enzymes"/>
    <property type="match status" value="1"/>
</dbReference>
<evidence type="ECO:0000256" key="1">
    <source>
        <dbReference type="ARBA" id="ARBA00004496"/>
    </source>
</evidence>
<dbReference type="EMBL" id="CAJZAG010000002">
    <property type="protein sequence ID" value="CAG9166092.1"/>
    <property type="molecule type" value="Genomic_DNA"/>
</dbReference>
<dbReference type="Gene3D" id="1.10.150.130">
    <property type="match status" value="1"/>
</dbReference>
<evidence type="ECO:0000313" key="13">
    <source>
        <dbReference type="Proteomes" id="UP000706525"/>
    </source>
</evidence>
<dbReference type="CDD" id="cd00397">
    <property type="entry name" value="DNA_BRE_C"/>
    <property type="match status" value="1"/>
</dbReference>
<keyword evidence="4" id="KW-0159">Chromosome partition</keyword>
<feature type="domain" description="Tyr recombinase" evidence="10">
    <location>
        <begin position="395"/>
        <end position="608"/>
    </location>
</feature>
<dbReference type="InterPro" id="IPR010998">
    <property type="entry name" value="Integrase_recombinase_N"/>
</dbReference>
<dbReference type="Proteomes" id="UP000706525">
    <property type="component" value="Unassembled WGS sequence"/>
</dbReference>
<name>A0ABM8WFJ4_9BURK</name>
<dbReference type="PROSITE" id="PS51900">
    <property type="entry name" value="CB"/>
    <property type="match status" value="1"/>
</dbReference>
<dbReference type="Pfam" id="PF00589">
    <property type="entry name" value="Phage_integrase"/>
    <property type="match status" value="1"/>
</dbReference>
<protein>
    <submittedName>
        <fullName evidence="12">Tyrosine recombinase XerC</fullName>
    </submittedName>
</protein>
<dbReference type="InterPro" id="IPR011010">
    <property type="entry name" value="DNA_brk_join_enz"/>
</dbReference>
<keyword evidence="2" id="KW-0963">Cytoplasm</keyword>
<keyword evidence="5" id="KW-0229">DNA integration</keyword>
<feature type="domain" description="Core-binding (CB)" evidence="11">
    <location>
        <begin position="263"/>
        <end position="370"/>
    </location>
</feature>
<dbReference type="Pfam" id="PF12482">
    <property type="entry name" value="DUF3701"/>
    <property type="match status" value="1"/>
</dbReference>
<keyword evidence="7" id="KW-0233">DNA recombination</keyword>
<comment type="caution">
    <text evidence="12">The sequence shown here is derived from an EMBL/GenBank/DDBJ whole genome shotgun (WGS) entry which is preliminary data.</text>
</comment>
<comment type="subcellular location">
    <subcellularLocation>
        <location evidence="1">Cytoplasm</location>
    </subcellularLocation>
</comment>
<evidence type="ECO:0000256" key="9">
    <source>
        <dbReference type="PROSITE-ProRule" id="PRU01248"/>
    </source>
</evidence>